<feature type="transmembrane region" description="Helical" evidence="6">
    <location>
        <begin position="211"/>
        <end position="228"/>
    </location>
</feature>
<evidence type="ECO:0000256" key="1">
    <source>
        <dbReference type="ARBA" id="ARBA00004651"/>
    </source>
</evidence>
<dbReference type="InterPro" id="IPR001851">
    <property type="entry name" value="ABC_transp_permease"/>
</dbReference>
<dbReference type="GO" id="GO:0005886">
    <property type="term" value="C:plasma membrane"/>
    <property type="evidence" value="ECO:0007669"/>
    <property type="project" value="UniProtKB-SubCell"/>
</dbReference>
<comment type="caution">
    <text evidence="7">The sequence shown here is derived from an EMBL/GenBank/DDBJ whole genome shotgun (WGS) entry which is preliminary data.</text>
</comment>
<sequence length="286" mass="29776">MNFFLSYVILAEIFAIMALSTNFLVGVIGIFSVSQAALMGVGAYAYAVAAMAGLPFPVALLLALVLCAILNVLTSLPSLRLAGDYFVVTSFGIQLVATAVFINWSDVTGGVSGIAGIPAPSFFGVSTEEPRNFIVVTTLALIAAATGYALLMRSSYGRVLHAIRLDELAVVAAGRNVLRLKLGISAVSGAYAGLGGALYAIFLSFIDPSSFEIHVSVLILTMLVVGGARTLSGSIIGPFILLSIPQFMALVSLPPTMVGPARSLAYGVLLVAFMLLRPQGIAGRRL</sequence>
<feature type="transmembrane region" description="Helical" evidence="6">
    <location>
        <begin position="85"/>
        <end position="104"/>
    </location>
</feature>
<dbReference type="RefSeq" id="WP_114828198.1">
    <property type="nucleotide sequence ID" value="NZ_QQTO01000037.1"/>
</dbReference>
<dbReference type="GO" id="GO:0015658">
    <property type="term" value="F:branched-chain amino acid transmembrane transporter activity"/>
    <property type="evidence" value="ECO:0007669"/>
    <property type="project" value="InterPro"/>
</dbReference>
<organism evidence="7 8">
    <name type="scientific">Bosea caraganae</name>
    <dbReference type="NCBI Taxonomy" id="2763117"/>
    <lineage>
        <taxon>Bacteria</taxon>
        <taxon>Pseudomonadati</taxon>
        <taxon>Pseudomonadota</taxon>
        <taxon>Alphaproteobacteria</taxon>
        <taxon>Hyphomicrobiales</taxon>
        <taxon>Boseaceae</taxon>
        <taxon>Bosea</taxon>
    </lineage>
</organism>
<keyword evidence="3 6" id="KW-0812">Transmembrane</keyword>
<dbReference type="PANTHER" id="PTHR30482">
    <property type="entry name" value="HIGH-AFFINITY BRANCHED-CHAIN AMINO ACID TRANSPORT SYSTEM PERMEASE"/>
    <property type="match status" value="1"/>
</dbReference>
<dbReference type="CDD" id="cd06581">
    <property type="entry name" value="TM_PBP1_LivM_like"/>
    <property type="match status" value="1"/>
</dbReference>
<accession>A0A370L9T9</accession>
<name>A0A370L9T9_9HYPH</name>
<feature type="transmembrane region" description="Helical" evidence="6">
    <location>
        <begin position="182"/>
        <end position="205"/>
    </location>
</feature>
<protein>
    <submittedName>
        <fullName evidence="7">Branched-chain amino acid ABC transporter permease</fullName>
    </submittedName>
</protein>
<feature type="transmembrane region" description="Helical" evidence="6">
    <location>
        <begin position="43"/>
        <end position="73"/>
    </location>
</feature>
<keyword evidence="5 6" id="KW-0472">Membrane</keyword>
<dbReference type="Pfam" id="PF02653">
    <property type="entry name" value="BPD_transp_2"/>
    <property type="match status" value="1"/>
</dbReference>
<dbReference type="AlphaFoldDB" id="A0A370L9T9"/>
<proteinExistence type="predicted"/>
<feature type="transmembrane region" description="Helical" evidence="6">
    <location>
        <begin position="7"/>
        <end position="31"/>
    </location>
</feature>
<evidence type="ECO:0000256" key="6">
    <source>
        <dbReference type="SAM" id="Phobius"/>
    </source>
</evidence>
<evidence type="ECO:0000256" key="5">
    <source>
        <dbReference type="ARBA" id="ARBA00023136"/>
    </source>
</evidence>
<dbReference type="EMBL" id="QQTP01000002">
    <property type="protein sequence ID" value="RDJ28073.1"/>
    <property type="molecule type" value="Genomic_DNA"/>
</dbReference>
<keyword evidence="2" id="KW-1003">Cell membrane</keyword>
<feature type="transmembrane region" description="Helical" evidence="6">
    <location>
        <begin position="259"/>
        <end position="276"/>
    </location>
</feature>
<comment type="subcellular location">
    <subcellularLocation>
        <location evidence="1">Cell membrane</location>
        <topology evidence="1">Multi-pass membrane protein</topology>
    </subcellularLocation>
</comment>
<keyword evidence="4 6" id="KW-1133">Transmembrane helix</keyword>
<dbReference type="PANTHER" id="PTHR30482:SF20">
    <property type="entry name" value="HIGH-AFFINITY BRANCHED-CHAIN AMINO ACID TRANSPORT SYSTEM PERMEASE PROTEIN LIVM"/>
    <property type="match status" value="1"/>
</dbReference>
<evidence type="ECO:0000313" key="8">
    <source>
        <dbReference type="Proteomes" id="UP000255207"/>
    </source>
</evidence>
<evidence type="ECO:0000313" key="7">
    <source>
        <dbReference type="EMBL" id="RDJ28073.1"/>
    </source>
</evidence>
<dbReference type="OrthoDB" id="5448271at2"/>
<feature type="transmembrane region" description="Helical" evidence="6">
    <location>
        <begin position="133"/>
        <end position="151"/>
    </location>
</feature>
<dbReference type="InterPro" id="IPR043428">
    <property type="entry name" value="LivM-like"/>
</dbReference>
<evidence type="ECO:0000256" key="2">
    <source>
        <dbReference type="ARBA" id="ARBA00022475"/>
    </source>
</evidence>
<reference evidence="8" key="1">
    <citation type="submission" date="2018-07" db="EMBL/GenBank/DDBJ databases">
        <authorList>
            <person name="Safronova V.I."/>
            <person name="Chirak E.R."/>
            <person name="Sazanova A.L."/>
        </authorList>
    </citation>
    <scope>NUCLEOTIDE SEQUENCE [LARGE SCALE GENOMIC DNA]</scope>
    <source>
        <strain evidence="8">RCAM04685</strain>
    </source>
</reference>
<evidence type="ECO:0000256" key="4">
    <source>
        <dbReference type="ARBA" id="ARBA00022989"/>
    </source>
</evidence>
<gene>
    <name evidence="7" type="ORF">DWE98_05600</name>
</gene>
<keyword evidence="8" id="KW-1185">Reference proteome</keyword>
<dbReference type="Proteomes" id="UP000255207">
    <property type="component" value="Unassembled WGS sequence"/>
</dbReference>
<evidence type="ECO:0000256" key="3">
    <source>
        <dbReference type="ARBA" id="ARBA00022692"/>
    </source>
</evidence>